<dbReference type="InterPro" id="IPR033396">
    <property type="entry name" value="DUF5107"/>
</dbReference>
<feature type="domain" description="DUF5107" evidence="2">
    <location>
        <begin position="63"/>
        <end position="368"/>
    </location>
</feature>
<dbReference type="Pfam" id="PF17128">
    <property type="entry name" value="DUF5107"/>
    <property type="match status" value="1"/>
</dbReference>
<dbReference type="InterPro" id="IPR019734">
    <property type="entry name" value="TPR_rpt"/>
</dbReference>
<accession>A0A5B7U021</accession>
<protein>
    <submittedName>
        <fullName evidence="3">DUF5107 domain-containing protein</fullName>
    </submittedName>
</protein>
<evidence type="ECO:0000313" key="4">
    <source>
        <dbReference type="Proteomes" id="UP000306229"/>
    </source>
</evidence>
<evidence type="ECO:0000313" key="3">
    <source>
        <dbReference type="EMBL" id="QCX40312.1"/>
    </source>
</evidence>
<feature type="repeat" description="TPR" evidence="1">
    <location>
        <begin position="520"/>
        <end position="553"/>
    </location>
</feature>
<reference evidence="3 4" key="1">
    <citation type="submission" date="2019-05" db="EMBL/GenBank/DDBJ databases">
        <title>Algicella ahnfeltiae gen. nov., sp. nov., a novel marine bacterium of the family Flavobacteriaceae isolated from a red alga.</title>
        <authorList>
            <person name="Nedashkovskaya O.I."/>
            <person name="Kukhlevskiy A.D."/>
            <person name="Kim S.-G."/>
            <person name="Zhukova N.V."/>
            <person name="Mikhailov V.V."/>
        </authorList>
    </citation>
    <scope>NUCLEOTIDE SEQUENCE [LARGE SCALE GENOMIC DNA]</scope>
    <source>
        <strain evidence="3 4">10Alg115</strain>
    </source>
</reference>
<evidence type="ECO:0000256" key="1">
    <source>
        <dbReference type="PROSITE-ProRule" id="PRU00339"/>
    </source>
</evidence>
<name>A0A5B7U021_9FLAO</name>
<dbReference type="Pfam" id="PF13432">
    <property type="entry name" value="TPR_16"/>
    <property type="match status" value="2"/>
</dbReference>
<dbReference type="Pfam" id="PF13181">
    <property type="entry name" value="TPR_8"/>
    <property type="match status" value="1"/>
</dbReference>
<dbReference type="SUPFAM" id="SSF81901">
    <property type="entry name" value="HCP-like"/>
    <property type="match status" value="1"/>
</dbReference>
<dbReference type="InterPro" id="IPR006597">
    <property type="entry name" value="Sel1-like"/>
</dbReference>
<organism evidence="3 4">
    <name type="scientific">Aureibaculum algae</name>
    <dbReference type="NCBI Taxonomy" id="2584122"/>
    <lineage>
        <taxon>Bacteria</taxon>
        <taxon>Pseudomonadati</taxon>
        <taxon>Bacteroidota</taxon>
        <taxon>Flavobacteriia</taxon>
        <taxon>Flavobacteriales</taxon>
        <taxon>Flavobacteriaceae</taxon>
        <taxon>Aureibaculum</taxon>
    </lineage>
</organism>
<keyword evidence="1" id="KW-0802">TPR repeat</keyword>
<evidence type="ECO:0000259" key="2">
    <source>
        <dbReference type="Pfam" id="PF17128"/>
    </source>
</evidence>
<dbReference type="KEGG" id="fbe:FF125_18355"/>
<dbReference type="PROSITE" id="PS50005">
    <property type="entry name" value="TPR"/>
    <property type="match status" value="1"/>
</dbReference>
<dbReference type="EMBL" id="CP040749">
    <property type="protein sequence ID" value="QCX40312.1"/>
    <property type="molecule type" value="Genomic_DNA"/>
</dbReference>
<sequence length="1116" mass="128271">MSYFNQILFKKLFILLILLCGVKNIAQVTLTEEKWNLPTYKVAPGENAPIFFSNESFQGARREIYPYALNDVISHEKVQKDWKVLKLENKYIELGITPEIGGKIYYATDKTNGYNFVYKNNEVKPANIGMTGAWVSGGIEWCVLHHHRASTFLPMDYSLKENEDGSKTIFIGETEPRHRMRWNVAVTLSPNKSYFEAELTIYNPTPYTNTFLNWANVATHVNENYQTIFPPSVQVATYHSKNQFTRWPISTEVFRDQDFTKGVDVSWWKNVKENASFFAWDLKEDFMGGYDHGKQSGTIHIGDHNIIKGAKLWEWGSGVTGQNTEARLTETSGPYVEIMVGAFSDNQPDYTWIRPFETKTWKQYWYPVRDIEGFKNANINAAVNFERREGNKVLLGYYSTQEVKKARILLRKGVEVIFQKDIEISPKKSFKEFITISKTEDLTNYSTELLDVNTNEIIIAYQPKKLEPIGKLPVPLERPKSPEEISSVEELFLTGNRMEQFYKYPDDYYDEVLKRDALDTRTNTAIGNRYLKNGDYQRAREYFSKAINRLTNDYNRPPTGEALYLQGVTLKALDLEEEAIDTLYRASWDYAYYSAAFFELAQISSAQKKYGKALEQINESLSTNMKNNRAVGLKASLQRKMNDFKGAQETVEIALQKDPLDFRLVNESYLIAKESGNTKNAQNELTSLTKKMRNFDQNYLELAVAYLNDGMFDEANAILLQYQGDSPIIIYFLGYIQDYFGNKKEAKQLFLTASNLSEASHFPFRLETIKALEKAISYNEKDGRAYYYLGNILYNKQPDLAISYWEKAITYSPQLAMAYRNLGWGYYRHQENVAKAIPFYEKAIALNNEEAIFYAELDKLYELNNSPVGKRMGIFEGNNTVVRERDDAFVSQIKVLTLAGKSDLAVAFLKGKEFSFREGNSRVREIIMDAQLTLGLDYFEKKDYQKALDHFLLAQVPDEEAGSARSGNRNFQVNYFIGLAYKALENKTEAEKFFKKATVQDKPDKRRKSIVSGFMSYYQGMSYLKLGNKEKANAIFNALVEQGNTELNNNGDETSDYFQIFGGKEEESTRKSMAFTTRGLGNKGLSKKRLAAEDLKQATVLSTSNLWAKIELEEKY</sequence>
<dbReference type="SMART" id="SM00028">
    <property type="entry name" value="TPR"/>
    <property type="match status" value="10"/>
</dbReference>
<dbReference type="SUPFAM" id="SSF48452">
    <property type="entry name" value="TPR-like"/>
    <property type="match status" value="1"/>
</dbReference>
<dbReference type="RefSeq" id="WP_138951220.1">
    <property type="nucleotide sequence ID" value="NZ_CP040749.1"/>
</dbReference>
<dbReference type="Pfam" id="PF13174">
    <property type="entry name" value="TPR_6"/>
    <property type="match status" value="1"/>
</dbReference>
<dbReference type="OrthoDB" id="174931at2"/>
<dbReference type="PANTHER" id="PTHR12558">
    <property type="entry name" value="CELL DIVISION CYCLE 16,23,27"/>
    <property type="match status" value="1"/>
</dbReference>
<dbReference type="PANTHER" id="PTHR12558:SF13">
    <property type="entry name" value="CELL DIVISION CYCLE PROTEIN 27 HOMOLOG"/>
    <property type="match status" value="1"/>
</dbReference>
<dbReference type="InterPro" id="IPR011990">
    <property type="entry name" value="TPR-like_helical_dom_sf"/>
</dbReference>
<dbReference type="SMART" id="SM00671">
    <property type="entry name" value="SEL1"/>
    <property type="match status" value="5"/>
</dbReference>
<keyword evidence="4" id="KW-1185">Reference proteome</keyword>
<dbReference type="Gene3D" id="1.25.40.10">
    <property type="entry name" value="Tetratricopeptide repeat domain"/>
    <property type="match status" value="4"/>
</dbReference>
<dbReference type="AlphaFoldDB" id="A0A5B7U021"/>
<dbReference type="Proteomes" id="UP000306229">
    <property type="component" value="Chromosome"/>
</dbReference>
<proteinExistence type="predicted"/>
<gene>
    <name evidence="3" type="ORF">FF125_18355</name>
</gene>